<dbReference type="PANTHER" id="PTHR34047:SF8">
    <property type="entry name" value="PROTEIN YKFC"/>
    <property type="match status" value="1"/>
</dbReference>
<comment type="similarity">
    <text evidence="1">Belongs to the bacterial reverse transcriptase family.</text>
</comment>
<accession>A0A0B0EHG0</accession>
<dbReference type="InterPro" id="IPR043502">
    <property type="entry name" value="DNA/RNA_pol_sf"/>
</dbReference>
<dbReference type="CDD" id="cd01651">
    <property type="entry name" value="RT_G2_intron"/>
    <property type="match status" value="1"/>
</dbReference>
<name>A0A0B0EHG0_9BACT</name>
<dbReference type="Pfam" id="PF00078">
    <property type="entry name" value="RVT_1"/>
    <property type="match status" value="1"/>
</dbReference>
<evidence type="ECO:0000313" key="3">
    <source>
        <dbReference type="EMBL" id="KHE91471.1"/>
    </source>
</evidence>
<sequence length="445" mass="52342">MAYTEMNNTWDKLSLISEHARREPQLQFTSLAHLLNRDFLKDCYKSLNRNKAVGIDGVCWKEYGEKLDDNVEGLITRMKRKNYKPMPARRVYIPKNEKEKRPLGISALENKIVEMGITRILRSIYEECFLECSFGFRPKRNCHQAINKVDKLIMTKPVNHIVEADIKGFFDNVSHEELMNFLEIRIVDRTLLELIRKFLKAGYVDDGLLVRSESGTPQGSILSPMLANIFLHYVLDTWFNKTVKSSVRGFCELVRYADDFVCAVQYEEDAQRIEKALKSRFARYGLEIHPDKSRAFSFGRFESENAKRQNRRANTFDFLGFTHYCDKSRKGGFKVGRKTSRKKFKAKCKDMSLWLKSVRNLVKTKEWWKVLRAKLQGHYQYYGVSGNMPSIAQFSTITVRLVRKWLNRRSQKKKMSWSKFNDYLMCYPLPKPNIKYNLYTLSHVK</sequence>
<dbReference type="SUPFAM" id="SSF56672">
    <property type="entry name" value="DNA/RNA polymerases"/>
    <property type="match status" value="1"/>
</dbReference>
<dbReference type="InterPro" id="IPR030931">
    <property type="entry name" value="Group_II_RT_mat"/>
</dbReference>
<evidence type="ECO:0000259" key="2">
    <source>
        <dbReference type="PROSITE" id="PS50878"/>
    </source>
</evidence>
<dbReference type="PATRIC" id="fig|237368.3.peg.3023"/>
<dbReference type="AlphaFoldDB" id="A0A0B0EHG0"/>
<reference evidence="3 4" key="1">
    <citation type="submission" date="2014-10" db="EMBL/GenBank/DDBJ databases">
        <title>Draft genome of anammox bacterium scalindua brodae, obtained using differential coverage binning of sequence data from two enrichment reactors.</title>
        <authorList>
            <person name="Speth D.R."/>
            <person name="Russ L."/>
            <person name="Kartal B."/>
            <person name="Op den Camp H.J."/>
            <person name="Dutilh B.E."/>
            <person name="Jetten M.S."/>
        </authorList>
    </citation>
    <scope>NUCLEOTIDE SEQUENCE [LARGE SCALE GENOMIC DNA]</scope>
    <source>
        <strain evidence="3">RU1</strain>
    </source>
</reference>
<dbReference type="eggNOG" id="COG3344">
    <property type="taxonomic scope" value="Bacteria"/>
</dbReference>
<feature type="domain" description="Reverse transcriptase" evidence="2">
    <location>
        <begin position="74"/>
        <end position="323"/>
    </location>
</feature>
<dbReference type="Gene3D" id="3.30.70.270">
    <property type="match status" value="1"/>
</dbReference>
<dbReference type="PANTHER" id="PTHR34047">
    <property type="entry name" value="NUCLEAR INTRON MATURASE 1, MITOCHONDRIAL-RELATED"/>
    <property type="match status" value="1"/>
</dbReference>
<proteinExistence type="inferred from homology"/>
<protein>
    <recommendedName>
        <fullName evidence="2">Reverse transcriptase domain-containing protein</fullName>
    </recommendedName>
</protein>
<dbReference type="PROSITE" id="PS50878">
    <property type="entry name" value="RT_POL"/>
    <property type="match status" value="1"/>
</dbReference>
<dbReference type="InterPro" id="IPR043128">
    <property type="entry name" value="Rev_trsase/Diguanyl_cyclase"/>
</dbReference>
<evidence type="ECO:0000256" key="1">
    <source>
        <dbReference type="ARBA" id="ARBA00034120"/>
    </source>
</evidence>
<dbReference type="EMBL" id="JRYO01000195">
    <property type="protein sequence ID" value="KHE91471.1"/>
    <property type="molecule type" value="Genomic_DNA"/>
</dbReference>
<dbReference type="InterPro" id="IPR051083">
    <property type="entry name" value="GrpII_Intron_Splice-Mob/Def"/>
</dbReference>
<organism evidence="3 4">
    <name type="scientific">Candidatus Scalindua brodae</name>
    <dbReference type="NCBI Taxonomy" id="237368"/>
    <lineage>
        <taxon>Bacteria</taxon>
        <taxon>Pseudomonadati</taxon>
        <taxon>Planctomycetota</taxon>
        <taxon>Candidatus Brocadiia</taxon>
        <taxon>Candidatus Brocadiales</taxon>
        <taxon>Candidatus Scalinduaceae</taxon>
        <taxon>Candidatus Scalindua</taxon>
    </lineage>
</organism>
<dbReference type="NCBIfam" id="TIGR04416">
    <property type="entry name" value="group_II_RT_mat"/>
    <property type="match status" value="1"/>
</dbReference>
<dbReference type="InterPro" id="IPR000477">
    <property type="entry name" value="RT_dom"/>
</dbReference>
<dbReference type="Proteomes" id="UP000030652">
    <property type="component" value="Unassembled WGS sequence"/>
</dbReference>
<gene>
    <name evidence="3" type="ORF">SCABRO_02792</name>
</gene>
<comment type="caution">
    <text evidence="3">The sequence shown here is derived from an EMBL/GenBank/DDBJ whole genome shotgun (WGS) entry which is preliminary data.</text>
</comment>
<evidence type="ECO:0000313" key="4">
    <source>
        <dbReference type="Proteomes" id="UP000030652"/>
    </source>
</evidence>